<reference evidence="1" key="1">
    <citation type="journal article" date="2022" name="Front. Genet.">
        <title>Chromosome-Scale Assembly of the Dendrobium nobile Genome Provides Insights Into the Molecular Mechanism of the Biosynthesis of the Medicinal Active Ingredient of Dendrobium.</title>
        <authorList>
            <person name="Xu Q."/>
            <person name="Niu S.-C."/>
            <person name="Li K.-L."/>
            <person name="Zheng P.-J."/>
            <person name="Zhang X.-J."/>
            <person name="Jia Y."/>
            <person name="Liu Y."/>
            <person name="Niu Y.-X."/>
            <person name="Yu L.-H."/>
            <person name="Chen D.-F."/>
            <person name="Zhang G.-Q."/>
        </authorList>
    </citation>
    <scope>NUCLEOTIDE SEQUENCE</scope>
    <source>
        <tissue evidence="1">Leaf</tissue>
    </source>
</reference>
<dbReference type="Proteomes" id="UP000829196">
    <property type="component" value="Unassembled WGS sequence"/>
</dbReference>
<evidence type="ECO:0000313" key="1">
    <source>
        <dbReference type="EMBL" id="KAI0513525.1"/>
    </source>
</evidence>
<gene>
    <name evidence="1" type="ORF">KFK09_009550</name>
</gene>
<dbReference type="AlphaFoldDB" id="A0A8T3BK97"/>
<evidence type="ECO:0000313" key="2">
    <source>
        <dbReference type="Proteomes" id="UP000829196"/>
    </source>
</evidence>
<dbReference type="EMBL" id="JAGYWB010000008">
    <property type="protein sequence ID" value="KAI0513525.1"/>
    <property type="molecule type" value="Genomic_DNA"/>
</dbReference>
<comment type="caution">
    <text evidence="1">The sequence shown here is derived from an EMBL/GenBank/DDBJ whole genome shotgun (WGS) entry which is preliminary data.</text>
</comment>
<protein>
    <submittedName>
        <fullName evidence="1">Uncharacterized protein</fullName>
    </submittedName>
</protein>
<organism evidence="1 2">
    <name type="scientific">Dendrobium nobile</name>
    <name type="common">Orchid</name>
    <dbReference type="NCBI Taxonomy" id="94219"/>
    <lineage>
        <taxon>Eukaryota</taxon>
        <taxon>Viridiplantae</taxon>
        <taxon>Streptophyta</taxon>
        <taxon>Embryophyta</taxon>
        <taxon>Tracheophyta</taxon>
        <taxon>Spermatophyta</taxon>
        <taxon>Magnoliopsida</taxon>
        <taxon>Liliopsida</taxon>
        <taxon>Asparagales</taxon>
        <taxon>Orchidaceae</taxon>
        <taxon>Epidendroideae</taxon>
        <taxon>Malaxideae</taxon>
        <taxon>Dendrobiinae</taxon>
        <taxon>Dendrobium</taxon>
    </lineage>
</organism>
<name>A0A8T3BK97_DENNO</name>
<proteinExistence type="predicted"/>
<accession>A0A8T3BK97</accession>
<keyword evidence="2" id="KW-1185">Reference proteome</keyword>
<sequence length="105" mass="11872">MVNRSLYRFFVPSDFHNLLRSFDDFSFLSRSWIGSYDILIGSNNGSSAAVKVTFSLSRASLAKSRKSAELKDLVNPGFTETRGKRRIYSADRFTGRSNPVWPDLA</sequence>